<protein>
    <submittedName>
        <fullName evidence="4">ATPase</fullName>
    </submittedName>
</protein>
<name>A0ABM6M9G6_9SPHN</name>
<evidence type="ECO:0000313" key="4">
    <source>
        <dbReference type="EMBL" id="ASR52599.1"/>
    </source>
</evidence>
<accession>A0ABM6M9G6</accession>
<keyword evidence="3" id="KW-0143">Chaperone</keyword>
<proteinExistence type="inferred from homology"/>
<organism evidence="4 5">
    <name type="scientific">Blastomonas fulva</name>
    <dbReference type="NCBI Taxonomy" id="1550728"/>
    <lineage>
        <taxon>Bacteria</taxon>
        <taxon>Pseudomonadati</taxon>
        <taxon>Pseudomonadota</taxon>
        <taxon>Alphaproteobacteria</taxon>
        <taxon>Sphingomonadales</taxon>
        <taxon>Sphingomonadaceae</taxon>
        <taxon>Blastomonas</taxon>
    </lineage>
</organism>
<dbReference type="PANTHER" id="PTHR21013:SF10">
    <property type="entry name" value="ATP SYNTHASE MITOCHONDRIAL F1 COMPLEX ASSEMBLY FACTOR 2"/>
    <property type="match status" value="1"/>
</dbReference>
<dbReference type="InterPro" id="IPR011419">
    <property type="entry name" value="ATP12_ATP_synth-F1-assembly"/>
</dbReference>
<dbReference type="Gene3D" id="3.30.2180.10">
    <property type="entry name" value="ATP12-like"/>
    <property type="match status" value="1"/>
</dbReference>
<keyword evidence="5" id="KW-1185">Reference proteome</keyword>
<dbReference type="Proteomes" id="UP000258016">
    <property type="component" value="Chromosome"/>
</dbReference>
<dbReference type="SUPFAM" id="SSF160909">
    <property type="entry name" value="ATP12-like"/>
    <property type="match status" value="1"/>
</dbReference>
<evidence type="ECO:0000256" key="2">
    <source>
        <dbReference type="ARBA" id="ARBA00022946"/>
    </source>
</evidence>
<dbReference type="InterPro" id="IPR042272">
    <property type="entry name" value="ATP12_ATP_synth-F1-assembly_N"/>
</dbReference>
<evidence type="ECO:0000256" key="3">
    <source>
        <dbReference type="ARBA" id="ARBA00023186"/>
    </source>
</evidence>
<dbReference type="EMBL" id="CP020083">
    <property type="protein sequence ID" value="ASR52599.1"/>
    <property type="molecule type" value="Genomic_DNA"/>
</dbReference>
<sequence length="236" mass="26224">MKRFYKTVATQAVADGHALLLDGRPVKTPMRQPLVVPTRAMAEAVAAEWEGQGEEIVIASMPHTGFANAAIDRIIPEPDRFVSDIVAYGETDTLCYRADPGEPLAERQQRDWEPILQWAENRYDIRLVRVAGIIHQPQAQHSLSRLQSVVAAHDGFVLAGLTTIASIGGSLLAALALLEEAFDSETIWRAVCLEELWQEELWGADFEALETRRLRRAAFDDAKRFCSLAQDTGGER</sequence>
<dbReference type="Gene3D" id="1.10.3580.10">
    <property type="entry name" value="ATP12 ATPase"/>
    <property type="match status" value="1"/>
</dbReference>
<evidence type="ECO:0000256" key="1">
    <source>
        <dbReference type="ARBA" id="ARBA00008231"/>
    </source>
</evidence>
<gene>
    <name evidence="4" type="ORF">B5J99_14970</name>
</gene>
<dbReference type="GeneID" id="303486886"/>
<dbReference type="RefSeq" id="WP_117352834.1">
    <property type="nucleotide sequence ID" value="NZ_CP020083.1"/>
</dbReference>
<dbReference type="Pfam" id="PF07542">
    <property type="entry name" value="ATP12"/>
    <property type="match status" value="1"/>
</dbReference>
<dbReference type="PANTHER" id="PTHR21013">
    <property type="entry name" value="ATP SYNTHASE MITOCHONDRIAL F1 COMPLEX ASSEMBLY FACTOR 2/ATP12 PROTEIN, MITOCHONDRIAL PRECURSOR"/>
    <property type="match status" value="1"/>
</dbReference>
<comment type="similarity">
    <text evidence="1">Belongs to the ATP12 family.</text>
</comment>
<dbReference type="InterPro" id="IPR023335">
    <property type="entry name" value="ATP12_ortho_dom_sf"/>
</dbReference>
<evidence type="ECO:0000313" key="5">
    <source>
        <dbReference type="Proteomes" id="UP000258016"/>
    </source>
</evidence>
<reference evidence="4 5" key="1">
    <citation type="submission" date="2017-03" db="EMBL/GenBank/DDBJ databases">
        <title>Complete genome sequence of Blastomonas fulva degrading microcsystin LR.</title>
        <authorList>
            <person name="Lee H.-g."/>
            <person name="Jin L."/>
            <person name="oh H.-M."/>
        </authorList>
    </citation>
    <scope>NUCLEOTIDE SEQUENCE [LARGE SCALE GENOMIC DNA]</scope>
    <source>
        <strain evidence="4 5">T2</strain>
    </source>
</reference>
<keyword evidence="2" id="KW-0809">Transit peptide</keyword>